<keyword evidence="1" id="KW-1133">Transmembrane helix</keyword>
<dbReference type="EMBL" id="BGPR01005355">
    <property type="protein sequence ID" value="GBN09435.1"/>
    <property type="molecule type" value="Genomic_DNA"/>
</dbReference>
<evidence type="ECO:0000313" key="3">
    <source>
        <dbReference type="Proteomes" id="UP000499080"/>
    </source>
</evidence>
<name>A0A4Y2L469_ARAVE</name>
<protein>
    <recommendedName>
        <fullName evidence="4">Gustatory receptor</fullName>
    </recommendedName>
</protein>
<dbReference type="AlphaFoldDB" id="A0A4Y2L469"/>
<feature type="transmembrane region" description="Helical" evidence="1">
    <location>
        <begin position="137"/>
        <end position="160"/>
    </location>
</feature>
<sequence length="381" mass="43854">MRKNGNFSDKLPIQMPLAKRKTKKDIFRYLFILFRICSILDKEHTSNSICSVYLQKIFPFIINTIVVLYAIVNTPLVAFHPSNLSVNRANATITVSSLIHRWILCSRIDKLHKLSFHLIESSRCRNLYSEKSEHKLIYIWSYISILGLAYLGICSVLSIYPHPLDLLILRHIESWTLLKIFIRTLYAVVMVTMMILPVSVFAMYYTAMCQYLCGMLKKFRKSLQATANRDYGEILKFYLFIRKLVSDIDSELSILMFSSSLYYASTTYFGLTTIIHQDDYWKDVAILPLSTVWVLFATNFAAFMAMTVSGSSIYEESAKIYSIVQEKISPEQNLTPTQKRFLSVAEKELAMTAWKIAPVKRSFIIATLGTIVTYCILLDSL</sequence>
<feature type="transmembrane region" description="Helical" evidence="1">
    <location>
        <begin position="180"/>
        <end position="213"/>
    </location>
</feature>
<reference evidence="2 3" key="1">
    <citation type="journal article" date="2019" name="Sci. Rep.">
        <title>Orb-weaving spider Araneus ventricosus genome elucidates the spidroin gene catalogue.</title>
        <authorList>
            <person name="Kono N."/>
            <person name="Nakamura H."/>
            <person name="Ohtoshi R."/>
            <person name="Moran D.A.P."/>
            <person name="Shinohara A."/>
            <person name="Yoshida Y."/>
            <person name="Fujiwara M."/>
            <person name="Mori M."/>
            <person name="Tomita M."/>
            <person name="Arakawa K."/>
        </authorList>
    </citation>
    <scope>NUCLEOTIDE SEQUENCE [LARGE SCALE GENOMIC DNA]</scope>
</reference>
<keyword evidence="1" id="KW-0472">Membrane</keyword>
<dbReference type="Proteomes" id="UP000499080">
    <property type="component" value="Unassembled WGS sequence"/>
</dbReference>
<keyword evidence="3" id="KW-1185">Reference proteome</keyword>
<evidence type="ECO:0008006" key="4">
    <source>
        <dbReference type="Google" id="ProtNLM"/>
    </source>
</evidence>
<organism evidence="2 3">
    <name type="scientific">Araneus ventricosus</name>
    <name type="common">Orbweaver spider</name>
    <name type="synonym">Epeira ventricosa</name>
    <dbReference type="NCBI Taxonomy" id="182803"/>
    <lineage>
        <taxon>Eukaryota</taxon>
        <taxon>Metazoa</taxon>
        <taxon>Ecdysozoa</taxon>
        <taxon>Arthropoda</taxon>
        <taxon>Chelicerata</taxon>
        <taxon>Arachnida</taxon>
        <taxon>Araneae</taxon>
        <taxon>Araneomorphae</taxon>
        <taxon>Entelegynae</taxon>
        <taxon>Araneoidea</taxon>
        <taxon>Araneidae</taxon>
        <taxon>Araneus</taxon>
    </lineage>
</organism>
<accession>A0A4Y2L469</accession>
<evidence type="ECO:0000256" key="1">
    <source>
        <dbReference type="SAM" id="Phobius"/>
    </source>
</evidence>
<comment type="caution">
    <text evidence="2">The sequence shown here is derived from an EMBL/GenBank/DDBJ whole genome shotgun (WGS) entry which is preliminary data.</text>
</comment>
<gene>
    <name evidence="2" type="ORF">AVEN_274615_1</name>
</gene>
<evidence type="ECO:0000313" key="2">
    <source>
        <dbReference type="EMBL" id="GBN09435.1"/>
    </source>
</evidence>
<proteinExistence type="predicted"/>
<feature type="transmembrane region" description="Helical" evidence="1">
    <location>
        <begin position="252"/>
        <end position="271"/>
    </location>
</feature>
<feature type="transmembrane region" description="Helical" evidence="1">
    <location>
        <begin position="291"/>
        <end position="314"/>
    </location>
</feature>
<feature type="transmembrane region" description="Helical" evidence="1">
    <location>
        <begin position="57"/>
        <end position="79"/>
    </location>
</feature>
<keyword evidence="1" id="KW-0812">Transmembrane</keyword>